<keyword evidence="5" id="KW-1185">Reference proteome</keyword>
<name>A0ABW4K097_9HYPH</name>
<dbReference type="InterPro" id="IPR002933">
    <property type="entry name" value="Peptidase_M20"/>
</dbReference>
<dbReference type="Pfam" id="PF01546">
    <property type="entry name" value="Peptidase_M20"/>
    <property type="match status" value="1"/>
</dbReference>
<dbReference type="Pfam" id="PF07687">
    <property type="entry name" value="M20_dimer"/>
    <property type="match status" value="1"/>
</dbReference>
<comment type="caution">
    <text evidence="4">The sequence shown here is derived from an EMBL/GenBank/DDBJ whole genome shotgun (WGS) entry which is preliminary data.</text>
</comment>
<dbReference type="NCBIfam" id="TIGR01891">
    <property type="entry name" value="amidohydrolases"/>
    <property type="match status" value="1"/>
</dbReference>
<keyword evidence="1" id="KW-0378">Hydrolase</keyword>
<dbReference type="Gene3D" id="3.30.70.360">
    <property type="match status" value="1"/>
</dbReference>
<dbReference type="PANTHER" id="PTHR11014">
    <property type="entry name" value="PEPTIDASE M20 FAMILY MEMBER"/>
    <property type="match status" value="1"/>
</dbReference>
<dbReference type="Gene3D" id="3.40.630.10">
    <property type="entry name" value="Zn peptidases"/>
    <property type="match status" value="1"/>
</dbReference>
<organism evidence="4 5">
    <name type="scientific">Roseibium aestuarii</name>
    <dbReference type="NCBI Taxonomy" id="2600299"/>
    <lineage>
        <taxon>Bacteria</taxon>
        <taxon>Pseudomonadati</taxon>
        <taxon>Pseudomonadota</taxon>
        <taxon>Alphaproteobacteria</taxon>
        <taxon>Hyphomicrobiales</taxon>
        <taxon>Stappiaceae</taxon>
        <taxon>Roseibium</taxon>
    </lineage>
</organism>
<dbReference type="PANTHER" id="PTHR11014:SF169">
    <property type="entry name" value="CLAN MH, FAMILY M20, PEPTIDASE T-LIKE METALLOPEPTIDASE"/>
    <property type="match status" value="1"/>
</dbReference>
<dbReference type="RefSeq" id="WP_149892711.1">
    <property type="nucleotide sequence ID" value="NZ_JBHUFA010000004.1"/>
</dbReference>
<proteinExistence type="predicted"/>
<evidence type="ECO:0000256" key="1">
    <source>
        <dbReference type="ARBA" id="ARBA00022801"/>
    </source>
</evidence>
<dbReference type="SUPFAM" id="SSF55031">
    <property type="entry name" value="Bacterial exopeptidase dimerisation domain"/>
    <property type="match status" value="1"/>
</dbReference>
<dbReference type="InterPro" id="IPR017439">
    <property type="entry name" value="Amidohydrolase"/>
</dbReference>
<evidence type="ECO:0000259" key="3">
    <source>
        <dbReference type="Pfam" id="PF07687"/>
    </source>
</evidence>
<evidence type="ECO:0000256" key="2">
    <source>
        <dbReference type="SAM" id="MobiDB-lite"/>
    </source>
</evidence>
<feature type="domain" description="Peptidase M20 dimerisation" evidence="3">
    <location>
        <begin position="193"/>
        <end position="292"/>
    </location>
</feature>
<dbReference type="SUPFAM" id="SSF53187">
    <property type="entry name" value="Zn-dependent exopeptidases"/>
    <property type="match status" value="1"/>
</dbReference>
<feature type="region of interest" description="Disordered" evidence="2">
    <location>
        <begin position="1"/>
        <end position="20"/>
    </location>
</feature>
<dbReference type="InterPro" id="IPR011650">
    <property type="entry name" value="Peptidase_M20_dimer"/>
</dbReference>
<dbReference type="InterPro" id="IPR036264">
    <property type="entry name" value="Bact_exopeptidase_dim_dom"/>
</dbReference>
<sequence>MTAQTPSAPTSPVTPPPLTDGLLELRHALHRHPEVSGEEQATAERIRTWLAPLSPDQMLTDLGGHGLVAVFEAPAPGPMLLLRCELDALPIHETSGAAHASRIPGKGHLCGHDGHMTILCAVAEELARQRPARGKVALLFQPAEEDGSGAARVIEEAAFRALAPDMALSLHNMPGLPIGTAALKAGPVNCASRGLKITFSGRTAHASQPETGTSPMPAMSALMPALSALSRGTQANADFRLVTVTHARLGEEAFGIAPGEGAVWVTLRTLTDYHMAALCEDAEALARRLAAEHGLGVSFSTHDVFHHCENAQEATDALASALDRQGVTWGDTGLPWRPSEDFGRYRALCPAAMLFLGAGEACPALHNPDYDFPDALIPLGAGIFLQAIRDQLG</sequence>
<evidence type="ECO:0000313" key="5">
    <source>
        <dbReference type="Proteomes" id="UP001597327"/>
    </source>
</evidence>
<feature type="compositionally biased region" description="Low complexity" evidence="2">
    <location>
        <begin position="1"/>
        <end position="11"/>
    </location>
</feature>
<reference evidence="5" key="1">
    <citation type="journal article" date="2019" name="Int. J. Syst. Evol. Microbiol.">
        <title>The Global Catalogue of Microorganisms (GCM) 10K type strain sequencing project: providing services to taxonomists for standard genome sequencing and annotation.</title>
        <authorList>
            <consortium name="The Broad Institute Genomics Platform"/>
            <consortium name="The Broad Institute Genome Sequencing Center for Infectious Disease"/>
            <person name="Wu L."/>
            <person name="Ma J."/>
        </authorList>
    </citation>
    <scope>NUCLEOTIDE SEQUENCE [LARGE SCALE GENOMIC DNA]</scope>
    <source>
        <strain evidence="5">JCM 3369</strain>
    </source>
</reference>
<dbReference type="PIRSF" id="PIRSF005962">
    <property type="entry name" value="Pept_M20D_amidohydro"/>
    <property type="match status" value="1"/>
</dbReference>
<dbReference type="EMBL" id="JBHUFA010000004">
    <property type="protein sequence ID" value="MFD1696411.1"/>
    <property type="molecule type" value="Genomic_DNA"/>
</dbReference>
<gene>
    <name evidence="4" type="ORF">ACFSC7_12850</name>
</gene>
<accession>A0ABW4K097</accession>
<dbReference type="Proteomes" id="UP001597327">
    <property type="component" value="Unassembled WGS sequence"/>
</dbReference>
<evidence type="ECO:0000313" key="4">
    <source>
        <dbReference type="EMBL" id="MFD1696411.1"/>
    </source>
</evidence>
<protein>
    <submittedName>
        <fullName evidence="4">Amidohydrolase</fullName>
    </submittedName>
</protein>